<evidence type="ECO:0000256" key="2">
    <source>
        <dbReference type="ARBA" id="ARBA00022840"/>
    </source>
</evidence>
<organism evidence="5 6">
    <name type="scientific">Cutaneotrichosporon spelunceum</name>
    <dbReference type="NCBI Taxonomy" id="1672016"/>
    <lineage>
        <taxon>Eukaryota</taxon>
        <taxon>Fungi</taxon>
        <taxon>Dikarya</taxon>
        <taxon>Basidiomycota</taxon>
        <taxon>Agaricomycotina</taxon>
        <taxon>Tremellomycetes</taxon>
        <taxon>Trichosporonales</taxon>
        <taxon>Trichosporonaceae</taxon>
        <taxon>Cutaneotrichosporon</taxon>
    </lineage>
</organism>
<dbReference type="SUPFAM" id="SSF52540">
    <property type="entry name" value="P-loop containing nucleoside triphosphate hydrolases"/>
    <property type="match status" value="1"/>
</dbReference>
<comment type="caution">
    <text evidence="5">The sequence shown here is derived from an EMBL/GenBank/DDBJ whole genome shotgun (WGS) entry which is preliminary data.</text>
</comment>
<dbReference type="AlphaFoldDB" id="A0AAD3YE92"/>
<dbReference type="EMBL" id="BTCM01000006">
    <property type="protein sequence ID" value="GMK58764.1"/>
    <property type="molecule type" value="Genomic_DNA"/>
</dbReference>
<dbReference type="PROSITE" id="PS00211">
    <property type="entry name" value="ABC_TRANSPORTER_1"/>
    <property type="match status" value="1"/>
</dbReference>
<evidence type="ECO:0000256" key="3">
    <source>
        <dbReference type="SAM" id="MobiDB-lite"/>
    </source>
</evidence>
<dbReference type="GO" id="GO:0042147">
    <property type="term" value="P:retrograde transport, endosome to Golgi"/>
    <property type="evidence" value="ECO:0007669"/>
    <property type="project" value="TreeGrafter"/>
</dbReference>
<dbReference type="InterPro" id="IPR015404">
    <property type="entry name" value="Vps5_C"/>
</dbReference>
<dbReference type="PANTHER" id="PTHR47433">
    <property type="entry name" value="VACUOLAR PROTEIN SORTING-ASSOCIATED PROTEIN 17"/>
    <property type="match status" value="1"/>
</dbReference>
<dbReference type="InterPro" id="IPR003439">
    <property type="entry name" value="ABC_transporter-like_ATP-bd"/>
</dbReference>
<dbReference type="InterPro" id="IPR053055">
    <property type="entry name" value="VPS17"/>
</dbReference>
<dbReference type="Gene3D" id="3.40.50.300">
    <property type="entry name" value="P-loop containing nucleotide triphosphate hydrolases"/>
    <property type="match status" value="1"/>
</dbReference>
<dbReference type="GO" id="GO:0005524">
    <property type="term" value="F:ATP binding"/>
    <property type="evidence" value="ECO:0007669"/>
    <property type="project" value="UniProtKB-KW"/>
</dbReference>
<feature type="compositionally biased region" description="Polar residues" evidence="3">
    <location>
        <begin position="453"/>
        <end position="463"/>
    </location>
</feature>
<keyword evidence="6" id="KW-1185">Reference proteome</keyword>
<dbReference type="GO" id="GO:0005829">
    <property type="term" value="C:cytosol"/>
    <property type="evidence" value="ECO:0007669"/>
    <property type="project" value="GOC"/>
</dbReference>
<feature type="compositionally biased region" description="Polar residues" evidence="3">
    <location>
        <begin position="400"/>
        <end position="409"/>
    </location>
</feature>
<dbReference type="Pfam" id="PF09325">
    <property type="entry name" value="Vps5"/>
    <property type="match status" value="1"/>
</dbReference>
<dbReference type="CDD" id="cd07596">
    <property type="entry name" value="BAR_SNX"/>
    <property type="match status" value="1"/>
</dbReference>
<dbReference type="PROSITE" id="PS50893">
    <property type="entry name" value="ABC_TRANSPORTER_2"/>
    <property type="match status" value="1"/>
</dbReference>
<keyword evidence="1" id="KW-0547">Nucleotide-binding</keyword>
<gene>
    <name evidence="5" type="primary">VPS17</name>
    <name evidence="5" type="ORF">CspeluHIS016_0602060</name>
</gene>
<dbReference type="PANTHER" id="PTHR47433:SF1">
    <property type="entry name" value="VACUOLAR PROTEIN SORTING-ASSOCIATED PROTEIN 17"/>
    <property type="match status" value="1"/>
</dbReference>
<keyword evidence="2" id="KW-0067">ATP-binding</keyword>
<feature type="compositionally biased region" description="Polar residues" evidence="3">
    <location>
        <begin position="1062"/>
        <end position="1082"/>
    </location>
</feature>
<feature type="compositionally biased region" description="Pro residues" evidence="3">
    <location>
        <begin position="465"/>
        <end position="477"/>
    </location>
</feature>
<dbReference type="SUPFAM" id="SSF64268">
    <property type="entry name" value="PX domain"/>
    <property type="match status" value="1"/>
</dbReference>
<dbReference type="GO" id="GO:0005768">
    <property type="term" value="C:endosome"/>
    <property type="evidence" value="ECO:0007669"/>
    <property type="project" value="TreeGrafter"/>
</dbReference>
<feature type="region of interest" description="Disordered" evidence="3">
    <location>
        <begin position="1053"/>
        <end position="1110"/>
    </location>
</feature>
<dbReference type="SMART" id="SM00382">
    <property type="entry name" value="AAA"/>
    <property type="match status" value="1"/>
</dbReference>
<evidence type="ECO:0000259" key="4">
    <source>
        <dbReference type="PROSITE" id="PS50893"/>
    </source>
</evidence>
<dbReference type="CDD" id="cd03228">
    <property type="entry name" value="ABCC_MRP_Like"/>
    <property type="match status" value="1"/>
</dbReference>
<dbReference type="InterPro" id="IPR027267">
    <property type="entry name" value="AH/BAR_dom_sf"/>
</dbReference>
<dbReference type="InterPro" id="IPR036871">
    <property type="entry name" value="PX_dom_sf"/>
</dbReference>
<feature type="region of interest" description="Disordered" evidence="3">
    <location>
        <begin position="362"/>
        <end position="417"/>
    </location>
</feature>
<dbReference type="GO" id="GO:0016887">
    <property type="term" value="F:ATP hydrolysis activity"/>
    <property type="evidence" value="ECO:0007669"/>
    <property type="project" value="InterPro"/>
</dbReference>
<evidence type="ECO:0000313" key="6">
    <source>
        <dbReference type="Proteomes" id="UP001222932"/>
    </source>
</evidence>
<dbReference type="Proteomes" id="UP001222932">
    <property type="component" value="Unassembled WGS sequence"/>
</dbReference>
<protein>
    <recommendedName>
        <fullName evidence="4">ABC transporter domain-containing protein</fullName>
    </recommendedName>
</protein>
<dbReference type="InterPro" id="IPR017871">
    <property type="entry name" value="ABC_transporter-like_CS"/>
</dbReference>
<dbReference type="GO" id="GO:0006886">
    <property type="term" value="P:intracellular protein transport"/>
    <property type="evidence" value="ECO:0007669"/>
    <property type="project" value="TreeGrafter"/>
</dbReference>
<name>A0AAD3YE92_9TREE</name>
<feature type="domain" description="ABC transporter" evidence="4">
    <location>
        <begin position="919"/>
        <end position="1212"/>
    </location>
</feature>
<dbReference type="GO" id="GO:0032266">
    <property type="term" value="F:phosphatidylinositol-3-phosphate binding"/>
    <property type="evidence" value="ECO:0007669"/>
    <property type="project" value="TreeGrafter"/>
</dbReference>
<reference evidence="5" key="2">
    <citation type="submission" date="2023-06" db="EMBL/GenBank/DDBJ databases">
        <authorList>
            <person name="Kobayashi Y."/>
            <person name="Kayamori A."/>
            <person name="Aoki K."/>
            <person name="Shiwa Y."/>
            <person name="Fujita N."/>
            <person name="Sugita T."/>
            <person name="Iwasaki W."/>
            <person name="Tanaka N."/>
            <person name="Takashima M."/>
        </authorList>
    </citation>
    <scope>NUCLEOTIDE SEQUENCE</scope>
    <source>
        <strain evidence="5">HIS016</strain>
    </source>
</reference>
<proteinExistence type="predicted"/>
<evidence type="ECO:0000256" key="1">
    <source>
        <dbReference type="ARBA" id="ARBA00022741"/>
    </source>
</evidence>
<feature type="region of interest" description="Disordered" evidence="3">
    <location>
        <begin position="450"/>
        <end position="477"/>
    </location>
</feature>
<dbReference type="GO" id="GO:0030905">
    <property type="term" value="C:retromer, tubulation complex"/>
    <property type="evidence" value="ECO:0007669"/>
    <property type="project" value="TreeGrafter"/>
</dbReference>
<reference evidence="5" key="1">
    <citation type="journal article" date="2023" name="BMC Genomics">
        <title>Chromosome-level genome assemblies of Cutaneotrichosporon spp. (Trichosporonales, Basidiomycota) reveal imbalanced evolution between nucleotide sequences and chromosome synteny.</title>
        <authorList>
            <person name="Kobayashi Y."/>
            <person name="Kayamori A."/>
            <person name="Aoki K."/>
            <person name="Shiwa Y."/>
            <person name="Matsutani M."/>
            <person name="Fujita N."/>
            <person name="Sugita T."/>
            <person name="Iwasaki W."/>
            <person name="Tanaka N."/>
            <person name="Takashima M."/>
        </authorList>
    </citation>
    <scope>NUCLEOTIDE SEQUENCE</scope>
    <source>
        <strain evidence="5">HIS016</strain>
    </source>
</reference>
<sequence>MNPPAERNSEDKPPPYLRVRIASFERNRKDLLVRFDASTNLPNFRTSLYRNLQRSYVEFQRFGEQLQLCCPQNDRLVRIALQRWFSRVADDPQLQQEDELRSFIESDFGYNPIPPLSARKQTSGGGATSVLTAALSKVVRRGPLDEDDEIMSARTTLERLEPAWAAAANSIGNLSKARKALASAQAEVGAKLIGLATDESDMNLATAERKMGRAYEQMAGMAMQQITSDNVILNDSLAYQSSNAKAGRDALAQRTQILEDSHNATKTAITKRRNVERMKGSSNINPQKVDDAISEMEEANAIEDRLTSNLNAISAHLHTALRTHSRNAHEDVAFSLLEHARMNIIFNRSVLRELEALKPDLHATPTQPTFAPTPRPPGLSQSMYVPAPVEPGPRSHSAGVRSSTPSTPGNADPLGGATMAQSMYAAPGHRAPQRRQGRALDERKAAKLLAGPSTLQQHRQSTHGAPPPGGGYDPPPLTPAVATGLGLLTSFTLPPKYDHLPVVTRLWLQSRVVSPSSASSKNETTLERAGWARSISWRNFKIGVDIMRFLGPRTARLILNYRDVLALPLLMYLVEVVGDGILPAAVEWASGQMLDLVEKAFAGSPSTWGNAMRIAAIAIGLEVYSYMCTDVFRSCHEFMNSFSEYHLERLFLRAKLNEAMRLQEDKTFTAIVDEAAVFVGFETMSGIACPPYGPWSMMSSAGQLVSASIELGLQIVLVFSTVRTAMRGSNFSFGNSILIGLSLAPMCFDILFEKLSEWFPQSYPQLDPQDLAAENELSTLREFAQGKHREELILFNLKPYILERMEKLRRAPRRTLWSYNSYFWVQVMRLGFSELITNSFYVLLAVRAIPSTLTLGAIHVHRTSAERMHSTIRSFKWRLETTWQLPYFLAALFLSQEGPVRRGPQLNYERHRRPGGMRLEARNLGLTYDGTAPTLRNINITVEPGESLAVVGFNGSGKTTLVRALLGLHSHSGTLLINDIPFEDFDAVTLHSRMSCLFQDYDRYDLSVRQNVGFGNTDKMENDVALNGALERGGATTLVQGIGGLDRLLSSQSFKRPPVNNGAATPTGSSETDSNVISTTAPKTADDDTCQKQDGSDLASQAREPAKLSGGQWQRIALSRAFLRHGQTDLIVLDEPSASLDARSEKELFDTVHSLTKGGENGRTTCIFISHRFATVKKASRIAFVESGTIVEYGTHAELMELGGRYAEMYNIQKSAFDD</sequence>
<accession>A0AAD3YE92</accession>
<dbReference type="InterPro" id="IPR027417">
    <property type="entry name" value="P-loop_NTPase"/>
</dbReference>
<dbReference type="Pfam" id="PF00005">
    <property type="entry name" value="ABC_tran"/>
    <property type="match status" value="1"/>
</dbReference>
<feature type="compositionally biased region" description="Basic and acidic residues" evidence="3">
    <location>
        <begin position="1084"/>
        <end position="1095"/>
    </location>
</feature>
<evidence type="ECO:0000313" key="5">
    <source>
        <dbReference type="EMBL" id="GMK58764.1"/>
    </source>
</evidence>
<dbReference type="InterPro" id="IPR003593">
    <property type="entry name" value="AAA+_ATPase"/>
</dbReference>
<dbReference type="Gene3D" id="1.20.1270.60">
    <property type="entry name" value="Arfaptin homology (AH) domain/BAR domain"/>
    <property type="match status" value="1"/>
</dbReference>